<dbReference type="PANTHER" id="PTHR14097:SF7">
    <property type="entry name" value="OXIDOREDUCTASE HTATIP2"/>
    <property type="match status" value="1"/>
</dbReference>
<dbReference type="SUPFAM" id="SSF51735">
    <property type="entry name" value="NAD(P)-binding Rossmann-fold domains"/>
    <property type="match status" value="1"/>
</dbReference>
<feature type="domain" description="NAD(P)-binding" evidence="1">
    <location>
        <begin position="15"/>
        <end position="130"/>
    </location>
</feature>
<dbReference type="Proteomes" id="UP000760480">
    <property type="component" value="Unassembled WGS sequence"/>
</dbReference>
<comment type="caution">
    <text evidence="2">The sequence shown here is derived from an EMBL/GenBank/DDBJ whole genome shotgun (WGS) entry which is preliminary data.</text>
</comment>
<evidence type="ECO:0000259" key="1">
    <source>
        <dbReference type="Pfam" id="PF13460"/>
    </source>
</evidence>
<dbReference type="InterPro" id="IPR036291">
    <property type="entry name" value="NAD(P)-bd_dom_sf"/>
</dbReference>
<proteinExistence type="predicted"/>
<dbReference type="RefSeq" id="WP_169249926.1">
    <property type="nucleotide sequence ID" value="NZ_SPMZ01000057.1"/>
</dbReference>
<evidence type="ECO:0000313" key="3">
    <source>
        <dbReference type="Proteomes" id="UP000760480"/>
    </source>
</evidence>
<name>A0ABX1TPR1_9GAMM</name>
<reference evidence="2 3" key="1">
    <citation type="submission" date="2019-03" db="EMBL/GenBank/DDBJ databases">
        <title>Metabolic reconstructions from genomes of highly enriched 'Candidatus Accumulibacter' and 'Candidatus Competibacter' bioreactor populations.</title>
        <authorList>
            <person name="Annavajhala M.K."/>
            <person name="Welles L."/>
            <person name="Abbas B."/>
            <person name="Sorokin D."/>
            <person name="Park H."/>
            <person name="Van Loosdrecht M."/>
            <person name="Chandran K."/>
        </authorList>
    </citation>
    <scope>NUCLEOTIDE SEQUENCE [LARGE SCALE GENOMIC DNA]</scope>
    <source>
        <strain evidence="2 3">SBR_G</strain>
    </source>
</reference>
<organism evidence="2 3">
    <name type="scientific">Candidatus Competibacter phosphatis</name>
    <dbReference type="NCBI Taxonomy" id="221280"/>
    <lineage>
        <taxon>Bacteria</taxon>
        <taxon>Pseudomonadati</taxon>
        <taxon>Pseudomonadota</taxon>
        <taxon>Gammaproteobacteria</taxon>
        <taxon>Candidatus Competibacteraceae</taxon>
        <taxon>Candidatus Competibacter</taxon>
    </lineage>
</organism>
<dbReference type="InterPro" id="IPR016040">
    <property type="entry name" value="NAD(P)-bd_dom"/>
</dbReference>
<accession>A0ABX1TPR1</accession>
<dbReference type="PANTHER" id="PTHR14097">
    <property type="entry name" value="OXIDOREDUCTASE HTATIP2"/>
    <property type="match status" value="1"/>
</dbReference>
<protein>
    <submittedName>
        <fullName evidence="2">NAD-dependent epimerase/dehydratase family protein</fullName>
    </submittedName>
</protein>
<keyword evidence="3" id="KW-1185">Reference proteome</keyword>
<dbReference type="Gene3D" id="3.40.50.720">
    <property type="entry name" value="NAD(P)-binding Rossmann-like Domain"/>
    <property type="match status" value="1"/>
</dbReference>
<sequence>MGEQRQSAIRVLLVGATGLVGGHCLSQLLADDDIGQVTIFARHPLEQTHPKLTVHLVDFDQLRDHAGAIDADAVLCCLGTTHRAAGSPEAFAKVDHIYVAELARLAAAHGVPCFVLISAVGADPSSPVFYNRVKGRAEAAVSELPFKTVHLLRPSLLLGEHREARPVEDWSQRLAPLWTPFLWGPFSRYRPVPAETVAAKMVELAKSDQEGVHIHHFTP</sequence>
<gene>
    <name evidence="2" type="ORF">E4P82_16530</name>
</gene>
<dbReference type="Pfam" id="PF13460">
    <property type="entry name" value="NAD_binding_10"/>
    <property type="match status" value="1"/>
</dbReference>
<dbReference type="EMBL" id="SPMZ01000057">
    <property type="protein sequence ID" value="NMQ20657.1"/>
    <property type="molecule type" value="Genomic_DNA"/>
</dbReference>
<evidence type="ECO:0000313" key="2">
    <source>
        <dbReference type="EMBL" id="NMQ20657.1"/>
    </source>
</evidence>